<proteinExistence type="predicted"/>
<comment type="caution">
    <text evidence="1">The sequence shown here is derived from an EMBL/GenBank/DDBJ whole genome shotgun (WGS) entry which is preliminary data.</text>
</comment>
<dbReference type="Proteomes" id="UP001164539">
    <property type="component" value="Chromosome 1"/>
</dbReference>
<keyword evidence="1" id="KW-0575">Peroxidase</keyword>
<organism evidence="1 2">
    <name type="scientific">Melia azedarach</name>
    <name type="common">Chinaberry tree</name>
    <dbReference type="NCBI Taxonomy" id="155640"/>
    <lineage>
        <taxon>Eukaryota</taxon>
        <taxon>Viridiplantae</taxon>
        <taxon>Streptophyta</taxon>
        <taxon>Embryophyta</taxon>
        <taxon>Tracheophyta</taxon>
        <taxon>Spermatophyta</taxon>
        <taxon>Magnoliopsida</taxon>
        <taxon>eudicotyledons</taxon>
        <taxon>Gunneridae</taxon>
        <taxon>Pentapetalae</taxon>
        <taxon>rosids</taxon>
        <taxon>malvids</taxon>
        <taxon>Sapindales</taxon>
        <taxon>Meliaceae</taxon>
        <taxon>Melia</taxon>
    </lineage>
</organism>
<keyword evidence="2" id="KW-1185">Reference proteome</keyword>
<gene>
    <name evidence="1" type="ORF">OWV82_002252</name>
</gene>
<accession>A0ACC1Z132</accession>
<evidence type="ECO:0000313" key="2">
    <source>
        <dbReference type="Proteomes" id="UP001164539"/>
    </source>
</evidence>
<keyword evidence="1" id="KW-0560">Oxidoreductase</keyword>
<dbReference type="EMBL" id="CM051394">
    <property type="protein sequence ID" value="KAJ4729476.1"/>
    <property type="molecule type" value="Genomic_DNA"/>
</dbReference>
<protein>
    <submittedName>
        <fullName evidence="1">Peroxidase</fullName>
    </submittedName>
</protein>
<evidence type="ECO:0000313" key="1">
    <source>
        <dbReference type="EMBL" id="KAJ4729476.1"/>
    </source>
</evidence>
<sequence>MREKKAEMEAERGLLFLFTVLMITQKGEGKLAENFYISTCPNVESIVKQVVSVKFSQTFVTVPATLRLFFHDCFVEGCDASVLIQSANGDAEKDAEDNISLAGDGFDTVVKAKQAVEAVCPGIVSCADILTIAARDVVELAGGPSFKVELGRRDGLISKASRVAGNLPEPTFSLSQLNSMFAKHSLSQIDMIALSGAHTLGFSHCKRFADRIYSFSPSSSVDPSLNPDYAKELMQACPRDVDPTIAINMDPVTPRKFDNVYFQNLVTGKGLFTSDQVLFTDTESQPTVNDFAKNPGDFNAAFTTAMIKLGRVGVKNGEQGEIRRDCTAFNS</sequence>
<name>A0ACC1Z132_MELAZ</name>
<reference evidence="1 2" key="1">
    <citation type="journal article" date="2023" name="Science">
        <title>Complex scaffold remodeling in plant triterpene biosynthesis.</title>
        <authorList>
            <person name="De La Pena R."/>
            <person name="Hodgson H."/>
            <person name="Liu J.C."/>
            <person name="Stephenson M.J."/>
            <person name="Martin A.C."/>
            <person name="Owen C."/>
            <person name="Harkess A."/>
            <person name="Leebens-Mack J."/>
            <person name="Jimenez L.E."/>
            <person name="Osbourn A."/>
            <person name="Sattely E.S."/>
        </authorList>
    </citation>
    <scope>NUCLEOTIDE SEQUENCE [LARGE SCALE GENOMIC DNA]</scope>
    <source>
        <strain evidence="2">cv. JPN11</strain>
        <tissue evidence="1">Leaf</tissue>
    </source>
</reference>